<evidence type="ECO:0000313" key="1">
    <source>
        <dbReference type="EMBL" id="KAG8562576.1"/>
    </source>
</evidence>
<sequence length="72" mass="8230">MEIIVFLGVMPHLMNTATVISAMLIPGSVRESSMTRTKEFLTKQMLSSLMTLRNAMEKSYIDGVFKRNEQKF</sequence>
<accession>A0AAV7ALZ7</accession>
<gene>
    <name evidence="1" type="ORF">GDO81_015738</name>
</gene>
<dbReference type="Proteomes" id="UP000824782">
    <property type="component" value="Unassembled WGS sequence"/>
</dbReference>
<organism evidence="1 2">
    <name type="scientific">Engystomops pustulosus</name>
    <name type="common">Tungara frog</name>
    <name type="synonym">Physalaemus pustulosus</name>
    <dbReference type="NCBI Taxonomy" id="76066"/>
    <lineage>
        <taxon>Eukaryota</taxon>
        <taxon>Metazoa</taxon>
        <taxon>Chordata</taxon>
        <taxon>Craniata</taxon>
        <taxon>Vertebrata</taxon>
        <taxon>Euteleostomi</taxon>
        <taxon>Amphibia</taxon>
        <taxon>Batrachia</taxon>
        <taxon>Anura</taxon>
        <taxon>Neobatrachia</taxon>
        <taxon>Hyloidea</taxon>
        <taxon>Leptodactylidae</taxon>
        <taxon>Leiuperinae</taxon>
        <taxon>Engystomops</taxon>
    </lineage>
</organism>
<dbReference type="EMBL" id="WNYA01000007">
    <property type="protein sequence ID" value="KAG8562576.1"/>
    <property type="molecule type" value="Genomic_DNA"/>
</dbReference>
<name>A0AAV7ALZ7_ENGPU</name>
<reference evidence="1" key="1">
    <citation type="thesis" date="2020" institute="ProQuest LLC" country="789 East Eisenhower Parkway, Ann Arbor, MI, USA">
        <title>Comparative Genomics and Chromosome Evolution.</title>
        <authorList>
            <person name="Mudd A.B."/>
        </authorList>
    </citation>
    <scope>NUCLEOTIDE SEQUENCE</scope>
    <source>
        <strain evidence="1">237g6f4</strain>
        <tissue evidence="1">Blood</tissue>
    </source>
</reference>
<comment type="caution">
    <text evidence="1">The sequence shown here is derived from an EMBL/GenBank/DDBJ whole genome shotgun (WGS) entry which is preliminary data.</text>
</comment>
<proteinExistence type="predicted"/>
<evidence type="ECO:0000313" key="2">
    <source>
        <dbReference type="Proteomes" id="UP000824782"/>
    </source>
</evidence>
<dbReference type="AlphaFoldDB" id="A0AAV7ALZ7"/>
<keyword evidence="2" id="KW-1185">Reference proteome</keyword>
<protein>
    <submittedName>
        <fullName evidence="1">Uncharacterized protein</fullName>
    </submittedName>
</protein>